<dbReference type="PANTHER" id="PTHR22550">
    <property type="entry name" value="SPORE GERMINATION PROTEIN"/>
    <property type="match status" value="1"/>
</dbReference>
<dbReference type="PANTHER" id="PTHR22550:SF14">
    <property type="entry name" value="VWFA DOMAIN-CONTAINING PROTEIN"/>
    <property type="match status" value="1"/>
</dbReference>
<dbReference type="KEGG" id="ggr:HKW67_06450"/>
<feature type="transmembrane region" description="Helical" evidence="1">
    <location>
        <begin position="13"/>
        <end position="31"/>
    </location>
</feature>
<dbReference type="SMART" id="SM00327">
    <property type="entry name" value="VWA"/>
    <property type="match status" value="1"/>
</dbReference>
<dbReference type="Gene3D" id="1.25.40.10">
    <property type="entry name" value="Tetratricopeptide repeat domain"/>
    <property type="match status" value="1"/>
</dbReference>
<keyword evidence="4" id="KW-1185">Reference proteome</keyword>
<evidence type="ECO:0000259" key="2">
    <source>
        <dbReference type="PROSITE" id="PS50234"/>
    </source>
</evidence>
<dbReference type="InterPro" id="IPR011990">
    <property type="entry name" value="TPR-like_helical_dom_sf"/>
</dbReference>
<dbReference type="RefSeq" id="WP_171224598.1">
    <property type="nucleotide sequence ID" value="NZ_CP053085.1"/>
</dbReference>
<accession>A0A6M4IN18</accession>
<protein>
    <submittedName>
        <fullName evidence="3">VWA domain-containing protein</fullName>
    </submittedName>
</protein>
<keyword evidence="1" id="KW-0472">Membrane</keyword>
<dbReference type="AlphaFoldDB" id="A0A6M4IN18"/>
<name>A0A6M4IN18_9BACT</name>
<feature type="transmembrane region" description="Helical" evidence="1">
    <location>
        <begin position="69"/>
        <end position="87"/>
    </location>
</feature>
<dbReference type="Gene3D" id="3.40.50.410">
    <property type="entry name" value="von Willebrand factor, type A domain"/>
    <property type="match status" value="1"/>
</dbReference>
<gene>
    <name evidence="3" type="ORF">HKW67_06450</name>
</gene>
<dbReference type="PROSITE" id="PS50234">
    <property type="entry name" value="VWFA"/>
    <property type="match status" value="1"/>
</dbReference>
<dbReference type="Pfam" id="PF13519">
    <property type="entry name" value="VWA_2"/>
    <property type="match status" value="1"/>
</dbReference>
<proteinExistence type="predicted"/>
<keyword evidence="1" id="KW-1133">Transmembrane helix</keyword>
<organism evidence="3 4">
    <name type="scientific">Gemmatimonas groenlandica</name>
    <dbReference type="NCBI Taxonomy" id="2732249"/>
    <lineage>
        <taxon>Bacteria</taxon>
        <taxon>Pseudomonadati</taxon>
        <taxon>Gemmatimonadota</taxon>
        <taxon>Gemmatimonadia</taxon>
        <taxon>Gemmatimonadales</taxon>
        <taxon>Gemmatimonadaceae</taxon>
        <taxon>Gemmatimonas</taxon>
    </lineage>
</organism>
<dbReference type="InterPro" id="IPR002035">
    <property type="entry name" value="VWF_A"/>
</dbReference>
<sequence>MNLGTLPPLVFDVPWLLLAALLLPLVVWWMRSVRTRQRRVRLARYAESSALRRLVMITDPDEGGRTVRLVLLAFLAGLALSGPRWGLAHGPVSARGIDMAIAIDASLSMMAPDERPSRLERVKQEVRRLRAMSQADRVALIAFAGRSYILTPLTSDDGAIELFLDNLDPSVVGQAGSSIARAIRQGTELLLASDGSADRALVLMTDGEAFEPAEDVKAAATEAGVKGVSLVTVGFGTAQGSTIPIQDGSVTREKRDDEGKVVITRYSPELLEDAAKAAGGTFIPAEASDKATRVRGALRSLRTAKRKVDSREDHVPRYLWLLLPALALLAYDTWLLTRRRVSRDAMKDRDDARSSVPSTMPQVVQLLLIALPVALMSCKQAPDPAALFAEGNVAAAIAGYRAQMASGDTTVRTRYNLGTALIGADSLKAAAELLEMVRRDSDGETRMRARFNAGYASLVMGRAPQNPEAEASFAAARAAYRAFLTDRPVDADAKWNYELALRKTPPPQGGGGGGGRRW</sequence>
<evidence type="ECO:0000313" key="4">
    <source>
        <dbReference type="Proteomes" id="UP000500938"/>
    </source>
</evidence>
<dbReference type="InterPro" id="IPR050768">
    <property type="entry name" value="UPF0353/GerABKA_families"/>
</dbReference>
<keyword evidence="1" id="KW-0812">Transmembrane</keyword>
<dbReference type="EMBL" id="CP053085">
    <property type="protein sequence ID" value="QJR35169.1"/>
    <property type="molecule type" value="Genomic_DNA"/>
</dbReference>
<reference evidence="3 4" key="1">
    <citation type="submission" date="2020-05" db="EMBL/GenBank/DDBJ databases">
        <title>Complete genome sequence of Gemmatimonas greenlandica TET16.</title>
        <authorList>
            <person name="Zeng Y."/>
        </authorList>
    </citation>
    <scope>NUCLEOTIDE SEQUENCE [LARGE SCALE GENOMIC DNA]</scope>
    <source>
        <strain evidence="3 4">TET16</strain>
    </source>
</reference>
<dbReference type="Proteomes" id="UP000500938">
    <property type="component" value="Chromosome"/>
</dbReference>
<dbReference type="InterPro" id="IPR036465">
    <property type="entry name" value="vWFA_dom_sf"/>
</dbReference>
<evidence type="ECO:0000256" key="1">
    <source>
        <dbReference type="SAM" id="Phobius"/>
    </source>
</evidence>
<evidence type="ECO:0000313" key="3">
    <source>
        <dbReference type="EMBL" id="QJR35169.1"/>
    </source>
</evidence>
<feature type="domain" description="VWFA" evidence="2">
    <location>
        <begin position="98"/>
        <end position="236"/>
    </location>
</feature>
<dbReference type="SUPFAM" id="SSF53300">
    <property type="entry name" value="vWA-like"/>
    <property type="match status" value="1"/>
</dbReference>